<accession>A0AAW0TYQ2</accession>
<protein>
    <submittedName>
        <fullName evidence="2">Uncharacterized protein</fullName>
    </submittedName>
</protein>
<comment type="caution">
    <text evidence="2">The sequence shown here is derived from an EMBL/GenBank/DDBJ whole genome shotgun (WGS) entry which is preliminary data.</text>
</comment>
<evidence type="ECO:0000256" key="1">
    <source>
        <dbReference type="SAM" id="MobiDB-lite"/>
    </source>
</evidence>
<feature type="region of interest" description="Disordered" evidence="1">
    <location>
        <begin position="77"/>
        <end position="97"/>
    </location>
</feature>
<organism evidence="2 3">
    <name type="scientific">Scylla paramamosain</name>
    <name type="common">Mud crab</name>
    <dbReference type="NCBI Taxonomy" id="85552"/>
    <lineage>
        <taxon>Eukaryota</taxon>
        <taxon>Metazoa</taxon>
        <taxon>Ecdysozoa</taxon>
        <taxon>Arthropoda</taxon>
        <taxon>Crustacea</taxon>
        <taxon>Multicrustacea</taxon>
        <taxon>Malacostraca</taxon>
        <taxon>Eumalacostraca</taxon>
        <taxon>Eucarida</taxon>
        <taxon>Decapoda</taxon>
        <taxon>Pleocyemata</taxon>
        <taxon>Brachyura</taxon>
        <taxon>Eubrachyura</taxon>
        <taxon>Portunoidea</taxon>
        <taxon>Portunidae</taxon>
        <taxon>Portuninae</taxon>
        <taxon>Scylla</taxon>
    </lineage>
</organism>
<gene>
    <name evidence="2" type="ORF">O3P69_013137</name>
</gene>
<dbReference type="EMBL" id="JARAKH010000021">
    <property type="protein sequence ID" value="KAK8392908.1"/>
    <property type="molecule type" value="Genomic_DNA"/>
</dbReference>
<evidence type="ECO:0000313" key="3">
    <source>
        <dbReference type="Proteomes" id="UP001487740"/>
    </source>
</evidence>
<reference evidence="2 3" key="1">
    <citation type="submission" date="2023-03" db="EMBL/GenBank/DDBJ databases">
        <title>High-quality genome of Scylla paramamosain provides insights in environmental adaptation.</title>
        <authorList>
            <person name="Zhang L."/>
        </authorList>
    </citation>
    <scope>NUCLEOTIDE SEQUENCE [LARGE SCALE GENOMIC DNA]</scope>
    <source>
        <strain evidence="2">LZ_2023a</strain>
        <tissue evidence="2">Muscle</tissue>
    </source>
</reference>
<dbReference type="AlphaFoldDB" id="A0AAW0TYQ2"/>
<dbReference type="Proteomes" id="UP001487740">
    <property type="component" value="Unassembled WGS sequence"/>
</dbReference>
<evidence type="ECO:0000313" key="2">
    <source>
        <dbReference type="EMBL" id="KAK8392908.1"/>
    </source>
</evidence>
<feature type="compositionally biased region" description="Basic residues" evidence="1">
    <location>
        <begin position="35"/>
        <end position="46"/>
    </location>
</feature>
<feature type="region of interest" description="Disordered" evidence="1">
    <location>
        <begin position="26"/>
        <end position="46"/>
    </location>
</feature>
<sequence>MIHSCDRRRATPCPGYASLHLELQSGSRDGERIQKSRRRSRRSWRKKLTQVEVKINSSGKIRQEKEVAANTLGSKARYWPSAPTRHGHFHSSGRASP</sequence>
<proteinExistence type="predicted"/>
<keyword evidence="3" id="KW-1185">Reference proteome</keyword>
<name>A0AAW0TYQ2_SCYPA</name>